<evidence type="ECO:0000256" key="1">
    <source>
        <dbReference type="SAM" id="SignalP"/>
    </source>
</evidence>
<organism evidence="2 3">
    <name type="scientific">Rugamonas rubra</name>
    <dbReference type="NCBI Taxonomy" id="758825"/>
    <lineage>
        <taxon>Bacteria</taxon>
        <taxon>Pseudomonadati</taxon>
        <taxon>Pseudomonadota</taxon>
        <taxon>Betaproteobacteria</taxon>
        <taxon>Burkholderiales</taxon>
        <taxon>Oxalobacteraceae</taxon>
        <taxon>Telluria group</taxon>
        <taxon>Rugamonas</taxon>
    </lineage>
</organism>
<dbReference type="STRING" id="758825.SAMN02982985_02145"/>
<evidence type="ECO:0000313" key="3">
    <source>
        <dbReference type="Proteomes" id="UP000199470"/>
    </source>
</evidence>
<reference evidence="2 3" key="1">
    <citation type="submission" date="2016-10" db="EMBL/GenBank/DDBJ databases">
        <authorList>
            <person name="de Groot N.N."/>
        </authorList>
    </citation>
    <scope>NUCLEOTIDE SEQUENCE [LARGE SCALE GENOMIC DNA]</scope>
    <source>
        <strain evidence="2 3">ATCC 43154</strain>
    </source>
</reference>
<dbReference type="Pfam" id="PF13557">
    <property type="entry name" value="Phenol_MetA_deg"/>
    <property type="match status" value="1"/>
</dbReference>
<feature type="signal peptide" evidence="1">
    <location>
        <begin position="1"/>
        <end position="33"/>
    </location>
</feature>
<dbReference type="InterPro" id="IPR025737">
    <property type="entry name" value="FApF"/>
</dbReference>
<keyword evidence="3" id="KW-1185">Reference proteome</keyword>
<evidence type="ECO:0000313" key="2">
    <source>
        <dbReference type="EMBL" id="SFL96390.1"/>
    </source>
</evidence>
<keyword evidence="1" id="KW-0732">Signal</keyword>
<accession>A0A1I4LZL5</accession>
<proteinExistence type="predicted"/>
<protein>
    <submittedName>
        <fullName evidence="2">Putative MetA-pathway of phenol degradation</fullName>
    </submittedName>
</protein>
<dbReference type="OrthoDB" id="5297564at2"/>
<name>A0A1I4LZL5_9BURK</name>
<gene>
    <name evidence="2" type="ORF">SAMN02982985_02145</name>
</gene>
<dbReference type="AlphaFoldDB" id="A0A1I4LZL5"/>
<dbReference type="RefSeq" id="WP_093387405.1">
    <property type="nucleotide sequence ID" value="NZ_FOTW01000010.1"/>
</dbReference>
<feature type="chain" id="PRO_5011436113" evidence="1">
    <location>
        <begin position="34"/>
        <end position="359"/>
    </location>
</feature>
<dbReference type="EMBL" id="FOTW01000010">
    <property type="protein sequence ID" value="SFL96390.1"/>
    <property type="molecule type" value="Genomic_DNA"/>
</dbReference>
<sequence length="359" mass="37068">MTLRTLPAAVKAAFALTATVATTLLAMSAPALAQSAPAMAPASSAQDAGAKPADAAAARDALAKKEGEGDQSALLKQTLTAVDKQYSLIRRRQLQVSYDLSYSYIGQEKIVTDLAGGGITLFDIENTSAHTITNTLSADYGLLDNLTGNVTLPLISKYSESRGNSGLSNSLGDIGLGARWQPLEARRDRPNMTVTGSMRLPSGRSPFKIVAGSGQATGAGVTSFTGGLNVNRIVDPVALFGSINLTASLPAKNLWQVNGTRVLTRVQPGASVGFGLGFAYALSYGISTTISFQQAIAAGSKLTFADGLKVKTAMQTSGILNLGLGYRVSPKTTVNLSVGIGLTADSPNLTVGLNLPLAF</sequence>
<dbReference type="Proteomes" id="UP000199470">
    <property type="component" value="Unassembled WGS sequence"/>
</dbReference>